<evidence type="ECO:0000256" key="2">
    <source>
        <dbReference type="ARBA" id="ARBA00022475"/>
    </source>
</evidence>
<keyword evidence="4 6" id="KW-1133">Transmembrane helix</keyword>
<feature type="transmembrane region" description="Helical" evidence="6">
    <location>
        <begin position="62"/>
        <end position="87"/>
    </location>
</feature>
<gene>
    <name evidence="7" type="ORF">M3M39_02150</name>
</gene>
<feature type="transmembrane region" description="Helical" evidence="6">
    <location>
        <begin position="99"/>
        <end position="122"/>
    </location>
</feature>
<reference evidence="7" key="1">
    <citation type="submission" date="2022-05" db="EMBL/GenBank/DDBJ databases">
        <authorList>
            <person name="Oliphant S.A."/>
            <person name="Watson-Haigh N.S."/>
            <person name="Sumby K.M."/>
            <person name="Gardner J.M."/>
            <person name="Jiranek V."/>
        </authorList>
    </citation>
    <scope>NUCLEOTIDE SEQUENCE</scope>
    <source>
        <strain evidence="7">KI11_C11</strain>
    </source>
</reference>
<dbReference type="CDD" id="cd16914">
    <property type="entry name" value="EcfT"/>
    <property type="match status" value="1"/>
</dbReference>
<dbReference type="InterPro" id="IPR003339">
    <property type="entry name" value="ABC/ECF_trnsptr_transmembrane"/>
</dbReference>
<dbReference type="PANTHER" id="PTHR34857">
    <property type="entry name" value="SLL0384 PROTEIN"/>
    <property type="match status" value="1"/>
</dbReference>
<evidence type="ECO:0000256" key="4">
    <source>
        <dbReference type="ARBA" id="ARBA00022989"/>
    </source>
</evidence>
<organism evidence="7 8">
    <name type="scientific">Fructilactobacillus hinvesii</name>
    <dbReference type="NCBI Taxonomy" id="2940300"/>
    <lineage>
        <taxon>Bacteria</taxon>
        <taxon>Bacillati</taxon>
        <taxon>Bacillota</taxon>
        <taxon>Bacilli</taxon>
        <taxon>Lactobacillales</taxon>
        <taxon>Lactobacillaceae</taxon>
        <taxon>Fructilactobacillus</taxon>
    </lineage>
</organism>
<keyword evidence="3 6" id="KW-0812">Transmembrane</keyword>
<accession>A0ABY5BXB5</accession>
<evidence type="ECO:0000313" key="7">
    <source>
        <dbReference type="EMBL" id="USS88303.1"/>
    </source>
</evidence>
<keyword evidence="5 6" id="KW-0472">Membrane</keyword>
<dbReference type="InterPro" id="IPR051611">
    <property type="entry name" value="ECF_transporter_component"/>
</dbReference>
<dbReference type="Pfam" id="PF02361">
    <property type="entry name" value="CbiQ"/>
    <property type="match status" value="1"/>
</dbReference>
<feature type="transmembrane region" description="Helical" evidence="6">
    <location>
        <begin position="12"/>
        <end position="30"/>
    </location>
</feature>
<dbReference type="PANTHER" id="PTHR34857:SF2">
    <property type="entry name" value="SLL0384 PROTEIN"/>
    <property type="match status" value="1"/>
</dbReference>
<evidence type="ECO:0000256" key="6">
    <source>
        <dbReference type="SAM" id="Phobius"/>
    </source>
</evidence>
<proteinExistence type="predicted"/>
<protein>
    <submittedName>
        <fullName evidence="7">Energy-coupling factor transporter transmembrane protein EcfT</fullName>
    </submittedName>
</protein>
<feature type="transmembrane region" description="Helical" evidence="6">
    <location>
        <begin position="239"/>
        <end position="257"/>
    </location>
</feature>
<dbReference type="RefSeq" id="WP_252797589.1">
    <property type="nucleotide sequence ID" value="NZ_CP097118.1"/>
</dbReference>
<evidence type="ECO:0000256" key="1">
    <source>
        <dbReference type="ARBA" id="ARBA00004141"/>
    </source>
</evidence>
<evidence type="ECO:0000256" key="3">
    <source>
        <dbReference type="ARBA" id="ARBA00022692"/>
    </source>
</evidence>
<dbReference type="EMBL" id="CP097118">
    <property type="protein sequence ID" value="USS88303.1"/>
    <property type="molecule type" value="Genomic_DNA"/>
</dbReference>
<comment type="subcellular location">
    <subcellularLocation>
        <location evidence="1">Membrane</location>
        <topology evidence="1">Multi-pass membrane protein</topology>
    </subcellularLocation>
</comment>
<name>A0ABY5BXB5_9LACO</name>
<sequence>MAQRQNNWIWQLTPGTQLFSFLVVLVTVFVNYRLGIAGGLLLVSVLLVMLAGFNFRHFFHRIWVFGFFLVLTALLQLCLVQQGTVLWRWGIFQVTSGSLIAALLMLAKFGTALILVNLLTLLANPVAMTAACERALAPLQKIGIPVGDVALTLSIAFRFLPTLTAEFQMVTAAQQARGITYRTGLLRRRVQALLAVFLPVLVNSFRRAEDLATAMLLRGYDGKHSLPQYLVPHRTVSDWLTSGISIGTLILIIFLNYM</sequence>
<feature type="transmembrane region" description="Helical" evidence="6">
    <location>
        <begin position="36"/>
        <end position="55"/>
    </location>
</feature>
<keyword evidence="8" id="KW-1185">Reference proteome</keyword>
<evidence type="ECO:0000256" key="5">
    <source>
        <dbReference type="ARBA" id="ARBA00023136"/>
    </source>
</evidence>
<keyword evidence="2" id="KW-1003">Cell membrane</keyword>
<evidence type="ECO:0000313" key="8">
    <source>
        <dbReference type="Proteomes" id="UP001057025"/>
    </source>
</evidence>
<dbReference type="Proteomes" id="UP001057025">
    <property type="component" value="Chromosome"/>
</dbReference>
<feature type="transmembrane region" description="Helical" evidence="6">
    <location>
        <begin position="142"/>
        <end position="160"/>
    </location>
</feature>